<dbReference type="EMBL" id="LWBP01000217">
    <property type="protein sequence ID" value="OQP51712.1"/>
    <property type="molecule type" value="Genomic_DNA"/>
</dbReference>
<proteinExistence type="predicted"/>
<accession>A0A1V9F065</accession>
<reference evidence="2" key="1">
    <citation type="submission" date="2016-04" db="EMBL/GenBank/DDBJ databases">
        <authorList>
            <person name="Chen L."/>
            <person name="Zhuang W."/>
            <person name="Wang G."/>
        </authorList>
    </citation>
    <scope>NUCLEOTIDE SEQUENCE [LARGE SCALE GENOMIC DNA]</scope>
    <source>
        <strain evidence="2">208</strain>
    </source>
</reference>
<evidence type="ECO:0000313" key="2">
    <source>
        <dbReference type="Proteomes" id="UP000192276"/>
    </source>
</evidence>
<dbReference type="Proteomes" id="UP000192276">
    <property type="component" value="Unassembled WGS sequence"/>
</dbReference>
<name>A0A1V9F065_9BACT</name>
<organism evidence="1 2">
    <name type="scientific">Niastella populi</name>
    <dbReference type="NCBI Taxonomy" id="550983"/>
    <lineage>
        <taxon>Bacteria</taxon>
        <taxon>Pseudomonadati</taxon>
        <taxon>Bacteroidota</taxon>
        <taxon>Chitinophagia</taxon>
        <taxon>Chitinophagales</taxon>
        <taxon>Chitinophagaceae</taxon>
        <taxon>Niastella</taxon>
    </lineage>
</organism>
<protein>
    <submittedName>
        <fullName evidence="1">Uncharacterized protein</fullName>
    </submittedName>
</protein>
<keyword evidence="2" id="KW-1185">Reference proteome</keyword>
<evidence type="ECO:0000313" key="1">
    <source>
        <dbReference type="EMBL" id="OQP51712.1"/>
    </source>
</evidence>
<comment type="caution">
    <text evidence="1">The sequence shown here is derived from an EMBL/GenBank/DDBJ whole genome shotgun (WGS) entry which is preliminary data.</text>
</comment>
<sequence>MSFLVPCLFIVLNQVNINNEPMNEFELPATWTRDFAIGYSFGGSMDGSRTELKISYDSCSYMVQPGMKAPQTGAFSMTEAYRAAILKKMHELKVNTIKSEISISPVNDGHSETLCFGNRCISGGTSAIMSDRDKEIFFNAHAYLTDFAKKKSKKQPK</sequence>
<dbReference type="AlphaFoldDB" id="A0A1V9F065"/>
<gene>
    <name evidence="1" type="ORF">A4R26_29490</name>
</gene>